<protein>
    <recommendedName>
        <fullName evidence="10">Odorant receptor</fullName>
    </recommendedName>
</protein>
<evidence type="ECO:0000256" key="5">
    <source>
        <dbReference type="ARBA" id="ARBA00022725"/>
    </source>
</evidence>
<keyword evidence="2" id="KW-1003">Cell membrane</keyword>
<reference evidence="11 12" key="1">
    <citation type="submission" date="2023-03" db="EMBL/GenBank/DDBJ databases">
        <title>High recombination rates correlate with genetic variation in Cardiocondyla obscurior ants.</title>
        <authorList>
            <person name="Errbii M."/>
        </authorList>
    </citation>
    <scope>NUCLEOTIDE SEQUENCE [LARGE SCALE GENOMIC DNA]</scope>
    <source>
        <strain evidence="11">Alpha-2009</strain>
        <tissue evidence="11">Whole body</tissue>
    </source>
</reference>
<evidence type="ECO:0000313" key="12">
    <source>
        <dbReference type="Proteomes" id="UP001430953"/>
    </source>
</evidence>
<feature type="transmembrane region" description="Helical" evidence="10">
    <location>
        <begin position="262"/>
        <end position="288"/>
    </location>
</feature>
<evidence type="ECO:0000256" key="9">
    <source>
        <dbReference type="ARBA" id="ARBA00023224"/>
    </source>
</evidence>
<keyword evidence="4 10" id="KW-0812">Transmembrane</keyword>
<dbReference type="EMBL" id="JADYXP020000023">
    <property type="protein sequence ID" value="KAL0102344.1"/>
    <property type="molecule type" value="Genomic_DNA"/>
</dbReference>
<dbReference type="InterPro" id="IPR004117">
    <property type="entry name" value="7tm6_olfct_rcpt"/>
</dbReference>
<evidence type="ECO:0000313" key="11">
    <source>
        <dbReference type="EMBL" id="KAL0102344.1"/>
    </source>
</evidence>
<dbReference type="PANTHER" id="PTHR21137">
    <property type="entry name" value="ODORANT RECEPTOR"/>
    <property type="match status" value="1"/>
</dbReference>
<feature type="transmembrane region" description="Helical" evidence="10">
    <location>
        <begin position="189"/>
        <end position="218"/>
    </location>
</feature>
<evidence type="ECO:0000256" key="2">
    <source>
        <dbReference type="ARBA" id="ARBA00022475"/>
    </source>
</evidence>
<evidence type="ECO:0000256" key="4">
    <source>
        <dbReference type="ARBA" id="ARBA00022692"/>
    </source>
</evidence>
<keyword evidence="6 10" id="KW-1133">Transmembrane helix</keyword>
<accession>A0AAW2EJ06</accession>
<dbReference type="Pfam" id="PF02949">
    <property type="entry name" value="7tm_6"/>
    <property type="match status" value="1"/>
</dbReference>
<gene>
    <name evidence="11" type="ORF">PUN28_018699</name>
</gene>
<keyword evidence="9 10" id="KW-0807">Transducer</keyword>
<comment type="similarity">
    <text evidence="10">Belongs to the insect chemoreceptor superfamily. Heteromeric odorant receptor channel (TC 1.A.69) family.</text>
</comment>
<dbReference type="Proteomes" id="UP001430953">
    <property type="component" value="Unassembled WGS sequence"/>
</dbReference>
<dbReference type="GO" id="GO:0005549">
    <property type="term" value="F:odorant binding"/>
    <property type="evidence" value="ECO:0007669"/>
    <property type="project" value="InterPro"/>
</dbReference>
<evidence type="ECO:0000256" key="3">
    <source>
        <dbReference type="ARBA" id="ARBA00022606"/>
    </source>
</evidence>
<evidence type="ECO:0000256" key="7">
    <source>
        <dbReference type="ARBA" id="ARBA00023136"/>
    </source>
</evidence>
<evidence type="ECO:0000256" key="1">
    <source>
        <dbReference type="ARBA" id="ARBA00004651"/>
    </source>
</evidence>
<evidence type="ECO:0000256" key="10">
    <source>
        <dbReference type="RuleBase" id="RU351113"/>
    </source>
</evidence>
<feature type="transmembrane region" description="Helical" evidence="10">
    <location>
        <begin position="80"/>
        <end position="105"/>
    </location>
</feature>
<dbReference type="PANTHER" id="PTHR21137:SF35">
    <property type="entry name" value="ODORANT RECEPTOR 19A-RELATED"/>
    <property type="match status" value="1"/>
</dbReference>
<keyword evidence="12" id="KW-1185">Reference proteome</keyword>
<feature type="transmembrane region" description="Helical" evidence="10">
    <location>
        <begin position="126"/>
        <end position="151"/>
    </location>
</feature>
<feature type="transmembrane region" description="Helical" evidence="10">
    <location>
        <begin position="300"/>
        <end position="320"/>
    </location>
</feature>
<dbReference type="GO" id="GO:0007165">
    <property type="term" value="P:signal transduction"/>
    <property type="evidence" value="ECO:0007669"/>
    <property type="project" value="UniProtKB-KW"/>
</dbReference>
<comment type="caution">
    <text evidence="11">The sequence shown here is derived from an EMBL/GenBank/DDBJ whole genome shotgun (WGS) entry which is preliminary data.</text>
</comment>
<sequence length="396" mass="45469">MSSLQYLQWAIGLTRYLLKTLGLWPEKLKNRREDLLSKLSLLFNMFIVIFVLTIPALTALKKVWGDMELMIDNLQYTLPLLISILKVFTIWYNKEALSPLIDMIIEDWMKTKMKEERNVMLKQAKIVRLVTVCGVFMILGLVTIVFSAFFYGQMINYTTNLTDLIGKPLPIPTYYLYDISSSPKYEITYLIQLIGLIACGLYYTAIDNLLVFLVLHICGQIENLHLRLLNLRAESNFKVILKHNVKDHIRLIRSTEIVDDTFNLMILGLLFLFGILFCLHGFLIINVIKIQSDSLSTVNCIWYISSSVCVLMHTGIYCAGGEFLVTQSEKIFYAAYEYSWYNLEPKVAKELILIMLRAKKPLNITAGKTFPMTMSTFCNLLKTSAGYVSVLFANNN</sequence>
<keyword evidence="3 10" id="KW-0716">Sensory transduction</keyword>
<feature type="transmembrane region" description="Helical" evidence="10">
    <location>
        <begin position="36"/>
        <end position="60"/>
    </location>
</feature>
<keyword evidence="8 10" id="KW-0675">Receptor</keyword>
<keyword evidence="5 10" id="KW-0552">Olfaction</keyword>
<evidence type="ECO:0000256" key="6">
    <source>
        <dbReference type="ARBA" id="ARBA00022989"/>
    </source>
</evidence>
<keyword evidence="7 10" id="KW-0472">Membrane</keyword>
<comment type="subcellular location">
    <subcellularLocation>
        <location evidence="1 10">Cell membrane</location>
        <topology evidence="1 10">Multi-pass membrane protein</topology>
    </subcellularLocation>
</comment>
<organism evidence="11 12">
    <name type="scientific">Cardiocondyla obscurior</name>
    <dbReference type="NCBI Taxonomy" id="286306"/>
    <lineage>
        <taxon>Eukaryota</taxon>
        <taxon>Metazoa</taxon>
        <taxon>Ecdysozoa</taxon>
        <taxon>Arthropoda</taxon>
        <taxon>Hexapoda</taxon>
        <taxon>Insecta</taxon>
        <taxon>Pterygota</taxon>
        <taxon>Neoptera</taxon>
        <taxon>Endopterygota</taxon>
        <taxon>Hymenoptera</taxon>
        <taxon>Apocrita</taxon>
        <taxon>Aculeata</taxon>
        <taxon>Formicoidea</taxon>
        <taxon>Formicidae</taxon>
        <taxon>Myrmicinae</taxon>
        <taxon>Cardiocondyla</taxon>
    </lineage>
</organism>
<dbReference type="GO" id="GO:0005886">
    <property type="term" value="C:plasma membrane"/>
    <property type="evidence" value="ECO:0007669"/>
    <property type="project" value="UniProtKB-SubCell"/>
</dbReference>
<dbReference type="AlphaFoldDB" id="A0AAW2EJ06"/>
<name>A0AAW2EJ06_9HYME</name>
<comment type="caution">
    <text evidence="10">Lacks conserved residue(s) required for the propagation of feature annotation.</text>
</comment>
<proteinExistence type="inferred from homology"/>
<evidence type="ECO:0000256" key="8">
    <source>
        <dbReference type="ARBA" id="ARBA00023170"/>
    </source>
</evidence>
<dbReference type="GO" id="GO:0004984">
    <property type="term" value="F:olfactory receptor activity"/>
    <property type="evidence" value="ECO:0007669"/>
    <property type="project" value="InterPro"/>
</dbReference>